<gene>
    <name evidence="3" type="ORF">PGLA_17350</name>
</gene>
<dbReference type="EMBL" id="LVJH01000030">
    <property type="protein sequence ID" value="OAB40968.1"/>
    <property type="molecule type" value="Genomic_DNA"/>
</dbReference>
<organism evidence="3 4">
    <name type="scientific">Paenibacillus glacialis</name>
    <dbReference type="NCBI Taxonomy" id="494026"/>
    <lineage>
        <taxon>Bacteria</taxon>
        <taxon>Bacillati</taxon>
        <taxon>Bacillota</taxon>
        <taxon>Bacilli</taxon>
        <taxon>Bacillales</taxon>
        <taxon>Paenibacillaceae</taxon>
        <taxon>Paenibacillus</taxon>
    </lineage>
</organism>
<feature type="transmembrane region" description="Helical" evidence="2">
    <location>
        <begin position="166"/>
        <end position="185"/>
    </location>
</feature>
<evidence type="ECO:0000256" key="2">
    <source>
        <dbReference type="SAM" id="Phobius"/>
    </source>
</evidence>
<protein>
    <submittedName>
        <fullName evidence="3">Uncharacterized protein</fullName>
    </submittedName>
</protein>
<comment type="caution">
    <text evidence="3">The sequence shown here is derived from an EMBL/GenBank/DDBJ whole genome shotgun (WGS) entry which is preliminary data.</text>
</comment>
<dbReference type="AlphaFoldDB" id="A0A162K5C1"/>
<feature type="region of interest" description="Disordered" evidence="1">
    <location>
        <begin position="1"/>
        <end position="22"/>
    </location>
</feature>
<dbReference type="STRING" id="494026.PGLA_17350"/>
<evidence type="ECO:0000313" key="3">
    <source>
        <dbReference type="EMBL" id="OAB40968.1"/>
    </source>
</evidence>
<accession>A0A162K5C1</accession>
<dbReference type="RefSeq" id="WP_068535231.1">
    <property type="nucleotide sequence ID" value="NZ_LVJH01000030.1"/>
</dbReference>
<keyword evidence="2" id="KW-0812">Transmembrane</keyword>
<evidence type="ECO:0000256" key="1">
    <source>
        <dbReference type="SAM" id="MobiDB-lite"/>
    </source>
</evidence>
<sequence>MSLLQQQSSTNKEEIQQRKQRTRRFFTRKRKFIAGLFAALLPGLGHIYLGLFKKGISFLFILILDGSAMLYFSSNGMHINVPFLILLGLMIPVTYFYNLYDVLQAADYRITLRDKEPDLIHAPLRNRHNPFAGEGSISFGILLVVGGMLLILFHQKPAWLEQYIELYGQFTVAIGLVLVGLGLLIREKVMQRGSNTHGEG</sequence>
<keyword evidence="2" id="KW-0472">Membrane</keyword>
<feature type="transmembrane region" description="Helical" evidence="2">
    <location>
        <begin position="79"/>
        <end position="97"/>
    </location>
</feature>
<keyword evidence="2" id="KW-1133">Transmembrane helix</keyword>
<reference evidence="3 4" key="1">
    <citation type="submission" date="2016-03" db="EMBL/GenBank/DDBJ databases">
        <title>Draft genome sequence of Paenibacillus glacialis DSM 22343.</title>
        <authorList>
            <person name="Shin S.-K."/>
            <person name="Yi H."/>
        </authorList>
    </citation>
    <scope>NUCLEOTIDE SEQUENCE [LARGE SCALE GENOMIC DNA]</scope>
    <source>
        <strain evidence="3 4">DSM 22343</strain>
    </source>
</reference>
<name>A0A162K5C1_9BACL</name>
<proteinExistence type="predicted"/>
<feature type="transmembrane region" description="Helical" evidence="2">
    <location>
        <begin position="32"/>
        <end position="49"/>
    </location>
</feature>
<dbReference type="Proteomes" id="UP000076967">
    <property type="component" value="Unassembled WGS sequence"/>
</dbReference>
<keyword evidence="4" id="KW-1185">Reference proteome</keyword>
<feature type="compositionally biased region" description="Polar residues" evidence="1">
    <location>
        <begin position="1"/>
        <end position="10"/>
    </location>
</feature>
<feature type="transmembrane region" description="Helical" evidence="2">
    <location>
        <begin position="135"/>
        <end position="154"/>
    </location>
</feature>
<evidence type="ECO:0000313" key="4">
    <source>
        <dbReference type="Proteomes" id="UP000076967"/>
    </source>
</evidence>